<dbReference type="SUPFAM" id="SSF53448">
    <property type="entry name" value="Nucleotide-diphospho-sugar transferases"/>
    <property type="match status" value="1"/>
</dbReference>
<dbReference type="Proteomes" id="UP000192520">
    <property type="component" value="Unassembled WGS sequence"/>
</dbReference>
<organism evidence="2 3">
    <name type="scientific">candidate division CPR3 bacterium 4484_211</name>
    <dbReference type="NCBI Taxonomy" id="1968527"/>
    <lineage>
        <taxon>Bacteria</taxon>
        <taxon>Bacteria division CPR3</taxon>
    </lineage>
</organism>
<dbReference type="InterPro" id="IPR001173">
    <property type="entry name" value="Glyco_trans_2-like"/>
</dbReference>
<name>A0A1W9NYF6_UNCC3</name>
<evidence type="ECO:0000313" key="2">
    <source>
        <dbReference type="EMBL" id="OQX51144.1"/>
    </source>
</evidence>
<gene>
    <name evidence="2" type="ORF">B5M47_01750</name>
</gene>
<dbReference type="AlphaFoldDB" id="A0A1W9NYF6"/>
<evidence type="ECO:0000313" key="3">
    <source>
        <dbReference type="Proteomes" id="UP000192520"/>
    </source>
</evidence>
<accession>A0A1W9NYF6</accession>
<dbReference type="Pfam" id="PF00535">
    <property type="entry name" value="Glycos_transf_2"/>
    <property type="match status" value="1"/>
</dbReference>
<comment type="caution">
    <text evidence="2">The sequence shown here is derived from an EMBL/GenBank/DDBJ whole genome shotgun (WGS) entry which is preliminary data.</text>
</comment>
<proteinExistence type="predicted"/>
<dbReference type="Gene3D" id="3.90.550.10">
    <property type="entry name" value="Spore Coat Polysaccharide Biosynthesis Protein SpsA, Chain A"/>
    <property type="match status" value="1"/>
</dbReference>
<reference evidence="3" key="1">
    <citation type="submission" date="2017-03" db="EMBL/GenBank/DDBJ databases">
        <title>Novel pathways for hydrocarbon cycling and metabolic interdependencies in hydrothermal sediment communities.</title>
        <authorList>
            <person name="Dombrowski N."/>
            <person name="Seitz K."/>
            <person name="Teske A."/>
            <person name="Baker B."/>
        </authorList>
    </citation>
    <scope>NUCLEOTIDE SEQUENCE [LARGE SCALE GENOMIC DNA]</scope>
</reference>
<dbReference type="InterPro" id="IPR029044">
    <property type="entry name" value="Nucleotide-diphossugar_trans"/>
</dbReference>
<dbReference type="CDD" id="cd04186">
    <property type="entry name" value="GT_2_like_c"/>
    <property type="match status" value="1"/>
</dbReference>
<dbReference type="EMBL" id="MZGJ01000007">
    <property type="protein sequence ID" value="OQX51144.1"/>
    <property type="molecule type" value="Genomic_DNA"/>
</dbReference>
<feature type="domain" description="Glycosyltransferase 2-like" evidence="1">
    <location>
        <begin position="3"/>
        <end position="126"/>
    </location>
</feature>
<dbReference type="PANTHER" id="PTHR43179">
    <property type="entry name" value="RHAMNOSYLTRANSFERASE WBBL"/>
    <property type="match status" value="1"/>
</dbReference>
<protein>
    <recommendedName>
        <fullName evidence="1">Glycosyltransferase 2-like domain-containing protein</fullName>
    </recommendedName>
</protein>
<dbReference type="PANTHER" id="PTHR43179:SF7">
    <property type="entry name" value="RHAMNOSYLTRANSFERASE WBBL"/>
    <property type="match status" value="1"/>
</dbReference>
<evidence type="ECO:0000259" key="1">
    <source>
        <dbReference type="Pfam" id="PF00535"/>
    </source>
</evidence>
<sequence>MLSVIIVNYNTKKLIKRCLTSVYRWLKDPLEVIIVDNNSTDGSRLMIKKDFPQAKLISLGKNIGFGGANNLGLRSAQGDLFLLLNSDAYLISSPSAIVNFIKKTDADLVSPRLIKANGTTQKYICGNFYNLFSPIKKLLPGTKPWNSAKPIKVDWVSAAALFLTRKAYLKTGGFDETYFMYFEDQDLCYRAQKAGLNIYYYPKYAICHDEGGSSKGNKKKIKKYYYQSLIKFFQKTRPHWEELVVSLSLKFLRVK</sequence>
<dbReference type="STRING" id="1968527.B5M47_01750"/>